<reference evidence="1 2" key="2">
    <citation type="journal article" date="2024" name="Int. J. Syst. Evol. Microbiol.">
        <title>Promethearchaeum syntrophicum gen. nov., sp. nov., an anaerobic, obligately syntrophic archaeon, the first isolate of the lineage 'Asgard' archaea, and proposal of the new archaeal phylum Promethearchaeota phyl. nov. and kingdom Promethearchaeati regn. nov.</title>
        <authorList>
            <person name="Imachi H."/>
            <person name="Nobu M.K."/>
            <person name="Kato S."/>
            <person name="Takaki Y."/>
            <person name="Miyazaki M."/>
            <person name="Miyata M."/>
            <person name="Ogawara M."/>
            <person name="Saito Y."/>
            <person name="Sakai S."/>
            <person name="Tahara Y.O."/>
            <person name="Takano Y."/>
            <person name="Tasumi E."/>
            <person name="Uematsu K."/>
            <person name="Yoshimura T."/>
            <person name="Itoh T."/>
            <person name="Ohkuma M."/>
            <person name="Takai K."/>
        </authorList>
    </citation>
    <scope>NUCLEOTIDE SEQUENCE [LARGE SCALE GENOMIC DNA]</scope>
    <source>
        <strain evidence="1 2">MK-D1</strain>
    </source>
</reference>
<proteinExistence type="predicted"/>
<accession>A0AC61ZU34</accession>
<evidence type="ECO:0000313" key="2">
    <source>
        <dbReference type="Proteomes" id="UP000321408"/>
    </source>
</evidence>
<reference evidence="1 2" key="1">
    <citation type="journal article" date="2020" name="Nature">
        <title>Isolation of an archaeon at the prokaryote-eukaryote interface.</title>
        <authorList>
            <person name="Imachi H."/>
            <person name="Nobu M.K."/>
            <person name="Nakahara N."/>
            <person name="Morono Y."/>
            <person name="Ogawara M."/>
            <person name="Takaki Y."/>
            <person name="Takano Y."/>
            <person name="Uematsu K."/>
            <person name="Ikuta T."/>
            <person name="Ito M."/>
            <person name="Matsui Y."/>
            <person name="Miyazaki M."/>
            <person name="Murata K."/>
            <person name="Saito Y."/>
            <person name="Sakai S."/>
            <person name="Song C."/>
            <person name="Tasumi E."/>
            <person name="Yamanaka Y."/>
            <person name="Yamaguchi T."/>
            <person name="Kamagata Y."/>
            <person name="Tamaki H."/>
            <person name="Takai K."/>
        </authorList>
    </citation>
    <scope>NUCLEOTIDE SEQUENCE [LARGE SCALE GENOMIC DNA]</scope>
    <source>
        <strain evidence="1 2">MK-D1</strain>
    </source>
</reference>
<name>A0AC61ZU34_9ARCH</name>
<dbReference type="Proteomes" id="UP000321408">
    <property type="component" value="Chromosome"/>
</dbReference>
<protein>
    <submittedName>
        <fullName evidence="1">Uncharacterized protein</fullName>
    </submittedName>
</protein>
<organism evidence="1 2">
    <name type="scientific">Promethearchaeum syntrophicum</name>
    <dbReference type="NCBI Taxonomy" id="2594042"/>
    <lineage>
        <taxon>Archaea</taxon>
        <taxon>Promethearchaeati</taxon>
        <taxon>Promethearchaeota</taxon>
        <taxon>Promethearchaeia</taxon>
        <taxon>Promethearchaeales</taxon>
        <taxon>Promethearchaeaceae</taxon>
        <taxon>Promethearchaeum</taxon>
    </lineage>
</organism>
<keyword evidence="2" id="KW-1185">Reference proteome</keyword>
<gene>
    <name evidence="1" type="ORF">DSAG12_04465</name>
</gene>
<sequence length="58" mass="6792">MENGNEREEEQPSHPHSPNFMHITVQKFFNNLRIHLAMGFTFCKKPLVLIGIEINDKL</sequence>
<dbReference type="EMBL" id="CP042905">
    <property type="protein sequence ID" value="XDF89320.1"/>
    <property type="molecule type" value="Genomic_DNA"/>
</dbReference>
<evidence type="ECO:0000313" key="1">
    <source>
        <dbReference type="EMBL" id="XDF89320.1"/>
    </source>
</evidence>